<dbReference type="AlphaFoldDB" id="W2SEK4"/>
<dbReference type="Proteomes" id="UP000030752">
    <property type="component" value="Unassembled WGS sequence"/>
</dbReference>
<dbReference type="Pfam" id="PF16589">
    <property type="entry name" value="BRCT_2"/>
    <property type="match status" value="1"/>
</dbReference>
<protein>
    <recommendedName>
        <fullName evidence="2">BRCT domain-containing protein</fullName>
    </recommendedName>
</protein>
<evidence type="ECO:0000259" key="2">
    <source>
        <dbReference type="PROSITE" id="PS50172"/>
    </source>
</evidence>
<dbReference type="Pfam" id="PF16770">
    <property type="entry name" value="RTT107_BRCT_5"/>
    <property type="match status" value="1"/>
</dbReference>
<dbReference type="CDD" id="cd17743">
    <property type="entry name" value="BRCT_BRC1_like_rpt5"/>
    <property type="match status" value="1"/>
</dbReference>
<dbReference type="InterPro" id="IPR036420">
    <property type="entry name" value="BRCT_dom_sf"/>
</dbReference>
<dbReference type="PROSITE" id="PS50172">
    <property type="entry name" value="BRCT"/>
    <property type="match status" value="4"/>
</dbReference>
<dbReference type="CDD" id="cd18438">
    <property type="entry name" value="BRCT_BRC1_like_rpt4"/>
    <property type="match status" value="1"/>
</dbReference>
<dbReference type="HOGENOM" id="CLU_002149_2_0_1"/>
<evidence type="ECO:0000313" key="4">
    <source>
        <dbReference type="Proteomes" id="UP000030752"/>
    </source>
</evidence>
<dbReference type="GO" id="GO:0006302">
    <property type="term" value="P:double-strand break repair"/>
    <property type="evidence" value="ECO:0007669"/>
    <property type="project" value="TreeGrafter"/>
</dbReference>
<dbReference type="GeneID" id="19967862"/>
<dbReference type="FunFam" id="3.40.50.10190:FF:000048">
    <property type="entry name" value="DNA repair protein Rtt107"/>
    <property type="match status" value="1"/>
</dbReference>
<feature type="domain" description="BRCT" evidence="2">
    <location>
        <begin position="14"/>
        <end position="113"/>
    </location>
</feature>
<dbReference type="EMBL" id="KB822711">
    <property type="protein sequence ID" value="ETN46339.1"/>
    <property type="molecule type" value="Genomic_DNA"/>
</dbReference>
<keyword evidence="4" id="KW-1185">Reference proteome</keyword>
<feature type="region of interest" description="Disordered" evidence="1">
    <location>
        <begin position="227"/>
        <end position="248"/>
    </location>
</feature>
<dbReference type="InParanoid" id="W2SEK4"/>
<feature type="domain" description="BRCT" evidence="2">
    <location>
        <begin position="141"/>
        <end position="204"/>
    </location>
</feature>
<dbReference type="GO" id="GO:1990683">
    <property type="term" value="P:DNA double-strand break attachment to nuclear envelope"/>
    <property type="evidence" value="ECO:0007669"/>
    <property type="project" value="TreeGrafter"/>
</dbReference>
<evidence type="ECO:0000256" key="1">
    <source>
        <dbReference type="SAM" id="MobiDB-lite"/>
    </source>
</evidence>
<name>W2SEK4_CYPE1</name>
<dbReference type="eggNOG" id="KOG2043">
    <property type="taxonomic scope" value="Eukaryota"/>
</dbReference>
<proteinExistence type="predicted"/>
<dbReference type="RefSeq" id="XP_008711051.1">
    <property type="nucleotide sequence ID" value="XM_008712829.1"/>
</dbReference>
<dbReference type="OrthoDB" id="342264at2759"/>
<dbReference type="InterPro" id="IPR053036">
    <property type="entry name" value="CellCycle_DNARepair_Reg"/>
</dbReference>
<dbReference type="CDD" id="cd18437">
    <property type="entry name" value="BRCT_BRC1_like_rpt3"/>
    <property type="match status" value="1"/>
</dbReference>
<accession>W2SEK4</accession>
<evidence type="ECO:0000313" key="3">
    <source>
        <dbReference type="EMBL" id="ETN46339.1"/>
    </source>
</evidence>
<gene>
    <name evidence="3" type="ORF">HMPREF1541_00523</name>
</gene>
<reference evidence="3 4" key="1">
    <citation type="submission" date="2013-03" db="EMBL/GenBank/DDBJ databases">
        <title>The Genome Sequence of Phialophora europaea CBS 101466.</title>
        <authorList>
            <consortium name="The Broad Institute Genomics Platform"/>
            <person name="Cuomo C."/>
            <person name="de Hoog S."/>
            <person name="Gorbushina A."/>
            <person name="Walker B."/>
            <person name="Young S.K."/>
            <person name="Zeng Q."/>
            <person name="Gargeya S."/>
            <person name="Fitzgerald M."/>
            <person name="Haas B."/>
            <person name="Abouelleil A."/>
            <person name="Allen A.W."/>
            <person name="Alvarado L."/>
            <person name="Arachchi H.M."/>
            <person name="Berlin A.M."/>
            <person name="Chapman S.B."/>
            <person name="Gainer-Dewar J."/>
            <person name="Goldberg J."/>
            <person name="Griggs A."/>
            <person name="Gujja S."/>
            <person name="Hansen M."/>
            <person name="Howarth C."/>
            <person name="Imamovic A."/>
            <person name="Ireland A."/>
            <person name="Larimer J."/>
            <person name="McCowan C."/>
            <person name="Murphy C."/>
            <person name="Pearson M."/>
            <person name="Poon T.W."/>
            <person name="Priest M."/>
            <person name="Roberts A."/>
            <person name="Saif S."/>
            <person name="Shea T."/>
            <person name="Sisk P."/>
            <person name="Sykes S."/>
            <person name="Wortman J."/>
            <person name="Nusbaum C."/>
            <person name="Birren B."/>
        </authorList>
    </citation>
    <scope>NUCLEOTIDE SEQUENCE [LARGE SCALE GENOMIC DNA]</scope>
    <source>
        <strain evidence="3 4">CBS 101466</strain>
    </source>
</reference>
<dbReference type="SUPFAM" id="SSF52113">
    <property type="entry name" value="BRCT domain"/>
    <property type="match status" value="4"/>
</dbReference>
<dbReference type="CDD" id="cd18436">
    <property type="entry name" value="BRCT_BRC1_like_rpt2"/>
    <property type="match status" value="1"/>
</dbReference>
<dbReference type="GO" id="GO:0005634">
    <property type="term" value="C:nucleus"/>
    <property type="evidence" value="ECO:0007669"/>
    <property type="project" value="TreeGrafter"/>
</dbReference>
<dbReference type="Pfam" id="PF12738">
    <property type="entry name" value="PTCB-BRCT"/>
    <property type="match status" value="2"/>
</dbReference>
<dbReference type="FunCoup" id="W2SEK4">
    <property type="interactions" value="50"/>
</dbReference>
<organism evidence="3 4">
    <name type="scientific">Cyphellophora europaea (strain CBS 101466)</name>
    <name type="common">Phialophora europaea</name>
    <dbReference type="NCBI Taxonomy" id="1220924"/>
    <lineage>
        <taxon>Eukaryota</taxon>
        <taxon>Fungi</taxon>
        <taxon>Dikarya</taxon>
        <taxon>Ascomycota</taxon>
        <taxon>Pezizomycotina</taxon>
        <taxon>Eurotiomycetes</taxon>
        <taxon>Chaetothyriomycetidae</taxon>
        <taxon>Chaetothyriales</taxon>
        <taxon>Cyphellophoraceae</taxon>
        <taxon>Cyphellophora</taxon>
    </lineage>
</organism>
<feature type="domain" description="BRCT" evidence="2">
    <location>
        <begin position="349"/>
        <end position="432"/>
    </location>
</feature>
<dbReference type="PANTHER" id="PTHR47667">
    <property type="entry name" value="REGULATOR OF TY1 TRANSPOSITION PROTEIN 107"/>
    <property type="match status" value="1"/>
</dbReference>
<dbReference type="STRING" id="1220924.W2SEK4"/>
<sequence>MPPHPDAMDVDELAPKGLFAQNNFFVVRSDGIPEDEAQRILKSLTLHDGEANIDTYDTNDALALKGITHIVSTTTDYPDYDRACDAMIPTIKPSWIEHSLAKDKLQNPRQYSPDPRYFLSDVVACCADLPEGDADAIAGGVLAMGGLFTYKLTSQVTHIVALSIDSHMCETAVNRRLKIRIVLPHWFDDCLRLGRKIDETPYKLPNPEILNSSVDKLPYNYRQTLVNGAVDPDPASTPPPSPSTTRRAQSVFKNKKIVLAKDLGLGSHLKGILEEIIRNGGGKVVSSVPQCGMYVCKYRQGQEYQFASRTGKHVGNLAWLYYLITTDVWTSPLKRLMHYPIDPKGIPGFDKLKISLSNYTGEARTYLENLITASGAECTKTLKQDNTHLITAHVQSEKCAAAKEWGIHLVNHLWLEESYAKWTVASVSNSRFTHFPKRTNLGEVVGQTQIDREVLEKKFFPGDVEIDDNASDGAAKLPLRRTNPKPAKAAELRTPAASRFIALEKENITPSTTNSRRSKDAATTKLHELTTDIALYEKEKKRVGGVVYGGRRKTDDERVEMPRKRSVDEMADQEHIPEVEQKKKPKTGLPPIAMHLLVTGYARWKDAPKVEDSDRAKLRQLGISLVLDPARATHLAAPRIVRTVKFISAMSYAPTIVSTNFIDACLESEELEDPEAFKLVDKEQEKRLGLSLTLSKERARENRNRLLEGRSVYCLPNVNGGFETYNQIVQANGGQCMLYQGRKGTRVKSYRAGSEGADDENTDVYLISPEEGDNKKLWHQFQSMAQSSRMIPRIVTTDWLIETAMRQEILPVTKYELSS</sequence>
<dbReference type="PANTHER" id="PTHR47667:SF1">
    <property type="entry name" value="REGULATOR OF TY1 TRANSPOSITION PROTEIN 107"/>
    <property type="match status" value="1"/>
</dbReference>
<feature type="domain" description="BRCT" evidence="2">
    <location>
        <begin position="702"/>
        <end position="817"/>
    </location>
</feature>
<dbReference type="SMART" id="SM00292">
    <property type="entry name" value="BRCT"/>
    <property type="match status" value="5"/>
</dbReference>
<dbReference type="GO" id="GO:0035361">
    <property type="term" value="C:Cul8-RING ubiquitin ligase complex"/>
    <property type="evidence" value="ECO:0007669"/>
    <property type="project" value="TreeGrafter"/>
</dbReference>
<dbReference type="InterPro" id="IPR001357">
    <property type="entry name" value="BRCT_dom"/>
</dbReference>
<dbReference type="Gene3D" id="3.40.50.10190">
    <property type="entry name" value="BRCT domain"/>
    <property type="match status" value="5"/>
</dbReference>
<dbReference type="VEuPathDB" id="FungiDB:HMPREF1541_00523"/>